<dbReference type="Pfam" id="PF17851">
    <property type="entry name" value="GH43_C2"/>
    <property type="match status" value="1"/>
</dbReference>
<dbReference type="CDD" id="cd18617">
    <property type="entry name" value="GH43_XynB-like"/>
    <property type="match status" value="1"/>
</dbReference>
<dbReference type="EMBL" id="JBHSJC010000001">
    <property type="protein sequence ID" value="MFC4829256.1"/>
    <property type="molecule type" value="Genomic_DNA"/>
</dbReference>
<dbReference type="RefSeq" id="WP_307834945.1">
    <property type="nucleotide sequence ID" value="NZ_JAFBBW010000001.1"/>
</dbReference>
<dbReference type="InterPro" id="IPR041542">
    <property type="entry name" value="GH43_C2"/>
</dbReference>
<evidence type="ECO:0000259" key="5">
    <source>
        <dbReference type="Pfam" id="PF17851"/>
    </source>
</evidence>
<dbReference type="InterPro" id="IPR006710">
    <property type="entry name" value="Glyco_hydro_43"/>
</dbReference>
<organism evidence="6 7">
    <name type="scientific">Agromyces aurantiacus</name>
    <dbReference type="NCBI Taxonomy" id="165814"/>
    <lineage>
        <taxon>Bacteria</taxon>
        <taxon>Bacillati</taxon>
        <taxon>Actinomycetota</taxon>
        <taxon>Actinomycetes</taxon>
        <taxon>Micrococcales</taxon>
        <taxon>Microbacteriaceae</taxon>
        <taxon>Agromyces</taxon>
    </lineage>
</organism>
<name>A0ABV9R562_9MICO</name>
<keyword evidence="3 4" id="KW-0326">Glycosidase</keyword>
<protein>
    <submittedName>
        <fullName evidence="6">Family 43 glycosylhydrolase</fullName>
    </submittedName>
</protein>
<dbReference type="Proteomes" id="UP001595960">
    <property type="component" value="Unassembled WGS sequence"/>
</dbReference>
<dbReference type="PANTHER" id="PTHR42812:SF12">
    <property type="entry name" value="BETA-XYLOSIDASE-RELATED"/>
    <property type="match status" value="1"/>
</dbReference>
<evidence type="ECO:0000313" key="6">
    <source>
        <dbReference type="EMBL" id="MFC4829256.1"/>
    </source>
</evidence>
<gene>
    <name evidence="6" type="ORF">ACFPER_10665</name>
</gene>
<feature type="domain" description="Beta-xylosidase C-terminal Concanavalin A-like" evidence="5">
    <location>
        <begin position="335"/>
        <end position="504"/>
    </location>
</feature>
<dbReference type="InterPro" id="IPR051795">
    <property type="entry name" value="Glycosyl_Hydrlase_43"/>
</dbReference>
<keyword evidence="2 4" id="KW-0378">Hydrolase</keyword>
<evidence type="ECO:0000256" key="4">
    <source>
        <dbReference type="RuleBase" id="RU361187"/>
    </source>
</evidence>
<evidence type="ECO:0000256" key="1">
    <source>
        <dbReference type="ARBA" id="ARBA00009865"/>
    </source>
</evidence>
<dbReference type="SUPFAM" id="SSF49899">
    <property type="entry name" value="Concanavalin A-like lectins/glucanases"/>
    <property type="match status" value="1"/>
</dbReference>
<evidence type="ECO:0000256" key="2">
    <source>
        <dbReference type="ARBA" id="ARBA00022801"/>
    </source>
</evidence>
<dbReference type="PANTHER" id="PTHR42812">
    <property type="entry name" value="BETA-XYLOSIDASE"/>
    <property type="match status" value="1"/>
</dbReference>
<keyword evidence="7" id="KW-1185">Reference proteome</keyword>
<dbReference type="Gene3D" id="2.60.120.200">
    <property type="match status" value="1"/>
</dbReference>
<comment type="similarity">
    <text evidence="1 4">Belongs to the glycosyl hydrolase 43 family.</text>
</comment>
<dbReference type="Gene3D" id="2.115.10.20">
    <property type="entry name" value="Glycosyl hydrolase domain, family 43"/>
    <property type="match status" value="1"/>
</dbReference>
<comment type="caution">
    <text evidence="6">The sequence shown here is derived from an EMBL/GenBank/DDBJ whole genome shotgun (WGS) entry which is preliminary data.</text>
</comment>
<proteinExistence type="inferred from homology"/>
<evidence type="ECO:0000313" key="7">
    <source>
        <dbReference type="Proteomes" id="UP001595960"/>
    </source>
</evidence>
<dbReference type="SUPFAM" id="SSF75005">
    <property type="entry name" value="Arabinanase/levansucrase/invertase"/>
    <property type="match status" value="1"/>
</dbReference>
<evidence type="ECO:0000256" key="3">
    <source>
        <dbReference type="ARBA" id="ARBA00023295"/>
    </source>
</evidence>
<accession>A0ABV9R562</accession>
<dbReference type="Pfam" id="PF04616">
    <property type="entry name" value="Glyco_hydro_43"/>
    <property type="match status" value="1"/>
</dbReference>
<reference evidence="7" key="1">
    <citation type="journal article" date="2019" name="Int. J. Syst. Evol. Microbiol.">
        <title>The Global Catalogue of Microorganisms (GCM) 10K type strain sequencing project: providing services to taxonomists for standard genome sequencing and annotation.</title>
        <authorList>
            <consortium name="The Broad Institute Genomics Platform"/>
            <consortium name="The Broad Institute Genome Sequencing Center for Infectious Disease"/>
            <person name="Wu L."/>
            <person name="Ma J."/>
        </authorList>
    </citation>
    <scope>NUCLEOTIDE SEQUENCE [LARGE SCALE GENOMIC DNA]</scope>
    <source>
        <strain evidence="7">CGMCC 1.12192</strain>
    </source>
</reference>
<dbReference type="InterPro" id="IPR013320">
    <property type="entry name" value="ConA-like_dom_sf"/>
</dbReference>
<dbReference type="InterPro" id="IPR023296">
    <property type="entry name" value="Glyco_hydro_beta-prop_sf"/>
</dbReference>
<sequence length="518" mass="55170">MGRYRNPILPGCHPDPSICRWGDEFVLVTSTFEMLPGLPVHRSRDLVHWELAGHAVHRPGQLDLSSVPASGGLFAPTVRAHGGRLHVVCTVVGGNGRRGHFLVTASDPAGPWSDPVWFDGIEGIDPSLVFHDGRVWLHGTRLADPGDWPEQTEVWLRELDAATWAPIGDEHVLWRGALLGARWAEGPHLFHRAGRWLLLAAEGGTERDHAIVVAYADEITGPYAGDPGNPRLTHRDLGSRAELVDVGHADLVDDDDGRTWAVLLATRLVEGRRSLLARQTCLVPVEWEDGRPVFAPGVGRVALEVESEGVPEIATPPADGVSLGAAVQGSGTEWLDPEWNAVRRLPEEVVEFDGDGAVLLAGGCPPDRVGGLGFLGARLPGLRSLVRMRFSIERAHAGFAAGLMLRHSEAAHLTLLVEDGADARRIVTTVRSADGATRAIETAAPGDGGVVELRIEVDGFTATGTARVGDAPEIAIGTAEVWALGPDAAGGFLGVWAGALAVGDGVIRIDELEVRPLD</sequence>